<dbReference type="SUPFAM" id="SSF56954">
    <property type="entry name" value="Outer membrane efflux proteins (OEP)"/>
    <property type="match status" value="1"/>
</dbReference>
<evidence type="ECO:0000256" key="2">
    <source>
        <dbReference type="SAM" id="MobiDB-lite"/>
    </source>
</evidence>
<keyword evidence="4" id="KW-1185">Reference proteome</keyword>
<name>A0ABP6YAI0_9ACTN</name>
<sequence>MPAYRSVLAGFAQLAEEVGQAGRANREIFEQLVAAEVGRVAARLGVVPAAELSDARERLETAEDELEVLRIELDDLQLRVATLEAASPQSALVDDEPGDLDAPVVDEPDLPGDETGAAGVRP</sequence>
<dbReference type="RefSeq" id="WP_204912902.1">
    <property type="nucleotide sequence ID" value="NZ_BAAAYR010000006.1"/>
</dbReference>
<dbReference type="Proteomes" id="UP001500767">
    <property type="component" value="Unassembled WGS sequence"/>
</dbReference>
<feature type="compositionally biased region" description="Acidic residues" evidence="2">
    <location>
        <begin position="93"/>
        <end position="112"/>
    </location>
</feature>
<keyword evidence="1" id="KW-0175">Coiled coil</keyword>
<proteinExistence type="predicted"/>
<feature type="region of interest" description="Disordered" evidence="2">
    <location>
        <begin position="87"/>
        <end position="122"/>
    </location>
</feature>
<evidence type="ECO:0008006" key="5">
    <source>
        <dbReference type="Google" id="ProtNLM"/>
    </source>
</evidence>
<feature type="coiled-coil region" evidence="1">
    <location>
        <begin position="49"/>
        <end position="86"/>
    </location>
</feature>
<evidence type="ECO:0000313" key="3">
    <source>
        <dbReference type="EMBL" id="GAA3577970.1"/>
    </source>
</evidence>
<accession>A0ABP6YAI0</accession>
<organism evidence="3 4">
    <name type="scientific">Microlunatus spumicola</name>
    <dbReference type="NCBI Taxonomy" id="81499"/>
    <lineage>
        <taxon>Bacteria</taxon>
        <taxon>Bacillati</taxon>
        <taxon>Actinomycetota</taxon>
        <taxon>Actinomycetes</taxon>
        <taxon>Propionibacteriales</taxon>
        <taxon>Propionibacteriaceae</taxon>
        <taxon>Microlunatus</taxon>
    </lineage>
</organism>
<protein>
    <recommendedName>
        <fullName evidence="5">Accessory factor UbiK family protein</fullName>
    </recommendedName>
</protein>
<comment type="caution">
    <text evidence="3">The sequence shown here is derived from an EMBL/GenBank/DDBJ whole genome shotgun (WGS) entry which is preliminary data.</text>
</comment>
<evidence type="ECO:0000313" key="4">
    <source>
        <dbReference type="Proteomes" id="UP001500767"/>
    </source>
</evidence>
<reference evidence="4" key="1">
    <citation type="journal article" date="2019" name="Int. J. Syst. Evol. Microbiol.">
        <title>The Global Catalogue of Microorganisms (GCM) 10K type strain sequencing project: providing services to taxonomists for standard genome sequencing and annotation.</title>
        <authorList>
            <consortium name="The Broad Institute Genomics Platform"/>
            <consortium name="The Broad Institute Genome Sequencing Center for Infectious Disease"/>
            <person name="Wu L."/>
            <person name="Ma J."/>
        </authorList>
    </citation>
    <scope>NUCLEOTIDE SEQUENCE [LARGE SCALE GENOMIC DNA]</scope>
    <source>
        <strain evidence="4">JCM 16540</strain>
    </source>
</reference>
<dbReference type="EMBL" id="BAAAYR010000006">
    <property type="protein sequence ID" value="GAA3577970.1"/>
    <property type="molecule type" value="Genomic_DNA"/>
</dbReference>
<evidence type="ECO:0000256" key="1">
    <source>
        <dbReference type="SAM" id="Coils"/>
    </source>
</evidence>
<gene>
    <name evidence="3" type="ORF">GCM10022197_39100</name>
</gene>